<evidence type="ECO:0000256" key="1">
    <source>
        <dbReference type="ARBA" id="ARBA00023015"/>
    </source>
</evidence>
<accession>A0A9Q4B4C0</accession>
<dbReference type="Pfam" id="PF00440">
    <property type="entry name" value="TetR_N"/>
    <property type="match status" value="1"/>
</dbReference>
<dbReference type="SUPFAM" id="SSF46689">
    <property type="entry name" value="Homeodomain-like"/>
    <property type="match status" value="1"/>
</dbReference>
<dbReference type="PANTHER" id="PTHR47506:SF6">
    <property type="entry name" value="HTH-TYPE TRANSCRIPTIONAL REPRESSOR NEMR"/>
    <property type="match status" value="1"/>
</dbReference>
<dbReference type="GO" id="GO:0003677">
    <property type="term" value="F:DNA binding"/>
    <property type="evidence" value="ECO:0007669"/>
    <property type="project" value="UniProtKB-UniRule"/>
</dbReference>
<feature type="domain" description="HTH tetR-type" evidence="5">
    <location>
        <begin position="12"/>
        <end position="72"/>
    </location>
</feature>
<comment type="caution">
    <text evidence="6">The sequence shown here is derived from an EMBL/GenBank/DDBJ whole genome shotgun (WGS) entry which is preliminary data.</text>
</comment>
<protein>
    <submittedName>
        <fullName evidence="6">TetR/AcrR family transcriptional regulator</fullName>
    </submittedName>
</protein>
<evidence type="ECO:0000256" key="4">
    <source>
        <dbReference type="PROSITE-ProRule" id="PRU00335"/>
    </source>
</evidence>
<reference evidence="6" key="1">
    <citation type="submission" date="2020-06" db="EMBL/GenBank/DDBJ databases">
        <title>Insight into the genomes of haloalkaliphilic bacilli from Kenyan soda lakes.</title>
        <authorList>
            <person name="Mwirichia R."/>
            <person name="Villamizar G.C."/>
            <person name="Poehlein A."/>
            <person name="Mugweru J."/>
            <person name="Kipnyargis A."/>
            <person name="Kiplimo D."/>
            <person name="Orwa P."/>
            <person name="Daniel R."/>
        </authorList>
    </citation>
    <scope>NUCLEOTIDE SEQUENCE</scope>
    <source>
        <strain evidence="6">B1096_S55</strain>
    </source>
</reference>
<keyword evidence="7" id="KW-1185">Reference proteome</keyword>
<dbReference type="Gene3D" id="1.10.357.10">
    <property type="entry name" value="Tetracycline Repressor, domain 2"/>
    <property type="match status" value="1"/>
</dbReference>
<dbReference type="InterPro" id="IPR001647">
    <property type="entry name" value="HTH_TetR"/>
</dbReference>
<dbReference type="AlphaFoldDB" id="A0A9Q4B4C0"/>
<dbReference type="PROSITE" id="PS01081">
    <property type="entry name" value="HTH_TETR_1"/>
    <property type="match status" value="1"/>
</dbReference>
<dbReference type="EMBL" id="JABXYM010000001">
    <property type="protein sequence ID" value="MCR6098092.1"/>
    <property type="molecule type" value="Genomic_DNA"/>
</dbReference>
<dbReference type="InterPro" id="IPR036271">
    <property type="entry name" value="Tet_transcr_reg_TetR-rel_C_sf"/>
</dbReference>
<dbReference type="PANTHER" id="PTHR47506">
    <property type="entry name" value="TRANSCRIPTIONAL REGULATORY PROTEIN"/>
    <property type="match status" value="1"/>
</dbReference>
<evidence type="ECO:0000313" key="6">
    <source>
        <dbReference type="EMBL" id="MCR6098092.1"/>
    </source>
</evidence>
<name>A0A9Q4B4C0_SALAG</name>
<dbReference type="InterPro" id="IPR009057">
    <property type="entry name" value="Homeodomain-like_sf"/>
</dbReference>
<dbReference type="InterPro" id="IPR023772">
    <property type="entry name" value="DNA-bd_HTH_TetR-type_CS"/>
</dbReference>
<keyword evidence="1" id="KW-0805">Transcription regulation</keyword>
<dbReference type="SUPFAM" id="SSF48498">
    <property type="entry name" value="Tetracyclin repressor-like, C-terminal domain"/>
    <property type="match status" value="1"/>
</dbReference>
<feature type="DNA-binding region" description="H-T-H motif" evidence="4">
    <location>
        <begin position="35"/>
        <end position="54"/>
    </location>
</feature>
<sequence length="200" mass="22589">MPLSEAQKEKMKQKRARILETAIVLFAEAGYEGTTIKQVAAKAGISFGSVFTYFETKETLFHAAVTEPLDHFSKKILDFDDASEKPLEELENMIGQHIETYASLSAYLNLVSYVISHHNLFPETFEELDAFHETLKGKVARLVENGQQKGVLLEQEIEHTVTGYTSLLMGLRLNLIDEPASDLWAKFIPIALQLFGPRYH</sequence>
<dbReference type="RefSeq" id="WP_257822469.1">
    <property type="nucleotide sequence ID" value="NZ_JABXYM010000001.1"/>
</dbReference>
<organism evidence="6 7">
    <name type="scientific">Salipaludibacillus agaradhaerens</name>
    <name type="common">Bacillus agaradhaerens</name>
    <dbReference type="NCBI Taxonomy" id="76935"/>
    <lineage>
        <taxon>Bacteria</taxon>
        <taxon>Bacillati</taxon>
        <taxon>Bacillota</taxon>
        <taxon>Bacilli</taxon>
        <taxon>Bacillales</taxon>
        <taxon>Bacillaceae</taxon>
    </lineage>
</organism>
<dbReference type="PRINTS" id="PR00455">
    <property type="entry name" value="HTHTETR"/>
</dbReference>
<gene>
    <name evidence="6" type="ORF">HXA33_16250</name>
</gene>
<dbReference type="Proteomes" id="UP001057753">
    <property type="component" value="Unassembled WGS sequence"/>
</dbReference>
<dbReference type="PROSITE" id="PS50977">
    <property type="entry name" value="HTH_TETR_2"/>
    <property type="match status" value="1"/>
</dbReference>
<keyword evidence="2 4" id="KW-0238">DNA-binding</keyword>
<evidence type="ECO:0000313" key="7">
    <source>
        <dbReference type="Proteomes" id="UP001057753"/>
    </source>
</evidence>
<evidence type="ECO:0000259" key="5">
    <source>
        <dbReference type="PROSITE" id="PS50977"/>
    </source>
</evidence>
<proteinExistence type="predicted"/>
<keyword evidence="3" id="KW-0804">Transcription</keyword>
<evidence type="ECO:0000256" key="3">
    <source>
        <dbReference type="ARBA" id="ARBA00023163"/>
    </source>
</evidence>
<evidence type="ECO:0000256" key="2">
    <source>
        <dbReference type="ARBA" id="ARBA00023125"/>
    </source>
</evidence>